<reference evidence="2" key="2">
    <citation type="submission" date="2018-05" db="EMBL/GenBank/DDBJ databases">
        <title>OgluRS3 (Oryza glumaepatula Reference Sequence Version 3).</title>
        <authorList>
            <person name="Zhang J."/>
            <person name="Kudrna D."/>
            <person name="Lee S."/>
            <person name="Talag J."/>
            <person name="Welchert J."/>
            <person name="Wing R.A."/>
        </authorList>
    </citation>
    <scope>NUCLEOTIDE SEQUENCE [LARGE SCALE GENOMIC DNA]</scope>
</reference>
<organism evidence="2">
    <name type="scientific">Oryza glumipatula</name>
    <dbReference type="NCBI Taxonomy" id="40148"/>
    <lineage>
        <taxon>Eukaryota</taxon>
        <taxon>Viridiplantae</taxon>
        <taxon>Streptophyta</taxon>
        <taxon>Embryophyta</taxon>
        <taxon>Tracheophyta</taxon>
        <taxon>Spermatophyta</taxon>
        <taxon>Magnoliopsida</taxon>
        <taxon>Liliopsida</taxon>
        <taxon>Poales</taxon>
        <taxon>Poaceae</taxon>
        <taxon>BOP clade</taxon>
        <taxon>Oryzoideae</taxon>
        <taxon>Oryzeae</taxon>
        <taxon>Oryzinae</taxon>
        <taxon>Oryza</taxon>
    </lineage>
</organism>
<evidence type="ECO:0000313" key="3">
    <source>
        <dbReference type="Proteomes" id="UP000026961"/>
    </source>
</evidence>
<evidence type="ECO:0000313" key="2">
    <source>
        <dbReference type="EnsemblPlants" id="OGLUM12G00990.1"/>
    </source>
</evidence>
<dbReference type="AlphaFoldDB" id="A0A0E0BMX1"/>
<accession>A0A0E0BMX1</accession>
<sequence length="108" mass="11592">MAACSPMPEPTGGEAAARKRRHPPLRQIQREGRRQHGGALPSARSSRRGDGDPVTVRRGGPAAGDSVVTGRAINHITQDTKRETTAASRPALHHQKVTYCKHATIEAD</sequence>
<dbReference type="Gramene" id="OGLUM12G00990.1">
    <property type="protein sequence ID" value="OGLUM12G00990.1"/>
    <property type="gene ID" value="OGLUM12G00990"/>
</dbReference>
<feature type="region of interest" description="Disordered" evidence="1">
    <location>
        <begin position="1"/>
        <end position="91"/>
    </location>
</feature>
<evidence type="ECO:0000256" key="1">
    <source>
        <dbReference type="SAM" id="MobiDB-lite"/>
    </source>
</evidence>
<reference evidence="2" key="1">
    <citation type="submission" date="2015-04" db="UniProtKB">
        <authorList>
            <consortium name="EnsemblPlants"/>
        </authorList>
    </citation>
    <scope>IDENTIFICATION</scope>
</reference>
<protein>
    <submittedName>
        <fullName evidence="2">Uncharacterized protein</fullName>
    </submittedName>
</protein>
<keyword evidence="3" id="KW-1185">Reference proteome</keyword>
<dbReference type="EnsemblPlants" id="OGLUM12G00990.1">
    <property type="protein sequence ID" value="OGLUM12G00990.1"/>
    <property type="gene ID" value="OGLUM12G00990"/>
</dbReference>
<proteinExistence type="predicted"/>
<name>A0A0E0BMX1_9ORYZ</name>
<dbReference type="Proteomes" id="UP000026961">
    <property type="component" value="Chromosome 12"/>
</dbReference>
<dbReference type="HOGENOM" id="CLU_2201061_0_0_1"/>